<comment type="similarity">
    <text evidence="2 6">Belongs to the class-III pyridoxal-phosphate-dependent aminotransferase family.</text>
</comment>
<dbReference type="PANTHER" id="PTHR43094:SF1">
    <property type="entry name" value="AMINOTRANSFERASE CLASS-III"/>
    <property type="match status" value="1"/>
</dbReference>
<dbReference type="InterPro" id="IPR049704">
    <property type="entry name" value="Aminotrans_3_PPA_site"/>
</dbReference>
<dbReference type="AlphaFoldDB" id="F0SJ00"/>
<accession>F0SJ00</accession>
<dbReference type="Proteomes" id="UP000006860">
    <property type="component" value="Chromosome"/>
</dbReference>
<dbReference type="InterPro" id="IPR015424">
    <property type="entry name" value="PyrdxlP-dep_Trfase"/>
</dbReference>
<dbReference type="Gene3D" id="3.90.1150.10">
    <property type="entry name" value="Aspartate Aminotransferase, domain 1"/>
    <property type="match status" value="1"/>
</dbReference>
<comment type="cofactor">
    <cofactor evidence="1">
        <name>pyridoxal 5'-phosphate</name>
        <dbReference type="ChEBI" id="CHEBI:597326"/>
    </cofactor>
</comment>
<dbReference type="InterPro" id="IPR015422">
    <property type="entry name" value="PyrdxlP-dep_Trfase_small"/>
</dbReference>
<dbReference type="GO" id="GO:0030170">
    <property type="term" value="F:pyridoxal phosphate binding"/>
    <property type="evidence" value="ECO:0007669"/>
    <property type="project" value="InterPro"/>
</dbReference>
<dbReference type="PROSITE" id="PS00600">
    <property type="entry name" value="AA_TRANSFER_CLASS_3"/>
    <property type="match status" value="1"/>
</dbReference>
<reference evidence="8" key="1">
    <citation type="submission" date="2011-02" db="EMBL/GenBank/DDBJ databases">
        <title>The complete genome of Planctomyces brasiliensis DSM 5305.</title>
        <authorList>
            <person name="Lucas S."/>
            <person name="Copeland A."/>
            <person name="Lapidus A."/>
            <person name="Bruce D."/>
            <person name="Goodwin L."/>
            <person name="Pitluck S."/>
            <person name="Kyrpides N."/>
            <person name="Mavromatis K."/>
            <person name="Pagani I."/>
            <person name="Ivanova N."/>
            <person name="Ovchinnikova G."/>
            <person name="Lu M."/>
            <person name="Detter J.C."/>
            <person name="Han C."/>
            <person name="Land M."/>
            <person name="Hauser L."/>
            <person name="Markowitz V."/>
            <person name="Cheng J.-F."/>
            <person name="Hugenholtz P."/>
            <person name="Woyke T."/>
            <person name="Wu D."/>
            <person name="Tindall B."/>
            <person name="Pomrenke H.G."/>
            <person name="Brambilla E."/>
            <person name="Klenk H.-P."/>
            <person name="Eisen J.A."/>
        </authorList>
    </citation>
    <scope>NUCLEOTIDE SEQUENCE [LARGE SCALE GENOMIC DNA]</scope>
    <source>
        <strain evidence="8">ATCC 49424 / DSM 5305 / JCM 21570 / NBRC 103401 / IFAM 1448</strain>
    </source>
</reference>
<dbReference type="InterPro" id="IPR015421">
    <property type="entry name" value="PyrdxlP-dep_Trfase_major"/>
</dbReference>
<evidence type="ECO:0000256" key="6">
    <source>
        <dbReference type="RuleBase" id="RU003560"/>
    </source>
</evidence>
<name>F0SJ00_RUBBR</name>
<organism evidence="7 8">
    <name type="scientific">Rubinisphaera brasiliensis (strain ATCC 49424 / DSM 5305 / JCM 21570 / IAM 15109 / NBRC 103401 / IFAM 1448)</name>
    <name type="common">Planctomyces brasiliensis</name>
    <dbReference type="NCBI Taxonomy" id="756272"/>
    <lineage>
        <taxon>Bacteria</taxon>
        <taxon>Pseudomonadati</taxon>
        <taxon>Planctomycetota</taxon>
        <taxon>Planctomycetia</taxon>
        <taxon>Planctomycetales</taxon>
        <taxon>Planctomycetaceae</taxon>
        <taxon>Rubinisphaera</taxon>
    </lineage>
</organism>
<dbReference type="FunFam" id="3.40.640.10:FF:000014">
    <property type="entry name" value="Adenosylmethionine-8-amino-7-oxononanoate aminotransferase, probable"/>
    <property type="match status" value="1"/>
</dbReference>
<dbReference type="CDD" id="cd00610">
    <property type="entry name" value="OAT_like"/>
    <property type="match status" value="1"/>
</dbReference>
<dbReference type="KEGG" id="pbs:Plabr_4276"/>
<dbReference type="GO" id="GO:0016223">
    <property type="term" value="F:beta-alanine:pyruvate transaminase activity"/>
    <property type="evidence" value="ECO:0007669"/>
    <property type="project" value="UniProtKB-EC"/>
</dbReference>
<dbReference type="Pfam" id="PF00202">
    <property type="entry name" value="Aminotran_3"/>
    <property type="match status" value="1"/>
</dbReference>
<keyword evidence="4 7" id="KW-0808">Transferase</keyword>
<dbReference type="PIRSF" id="PIRSF000521">
    <property type="entry name" value="Transaminase_4ab_Lys_Orn"/>
    <property type="match status" value="1"/>
</dbReference>
<keyword evidence="5 6" id="KW-0663">Pyridoxal phosphate</keyword>
<dbReference type="EMBL" id="CP002546">
    <property type="protein sequence ID" value="ADY61849.1"/>
    <property type="molecule type" value="Genomic_DNA"/>
</dbReference>
<keyword evidence="8" id="KW-1185">Reference proteome</keyword>
<dbReference type="SUPFAM" id="SSF53383">
    <property type="entry name" value="PLP-dependent transferases"/>
    <property type="match status" value="1"/>
</dbReference>
<gene>
    <name evidence="7" type="ordered locus">Plabr_4276</name>
</gene>
<dbReference type="InterPro" id="IPR005814">
    <property type="entry name" value="Aminotrans_3"/>
</dbReference>
<keyword evidence="3 7" id="KW-0032">Aminotransferase</keyword>
<evidence type="ECO:0000256" key="4">
    <source>
        <dbReference type="ARBA" id="ARBA00022679"/>
    </source>
</evidence>
<evidence type="ECO:0000256" key="2">
    <source>
        <dbReference type="ARBA" id="ARBA00008954"/>
    </source>
</evidence>
<proteinExistence type="inferred from homology"/>
<dbReference type="EC" id="2.6.1.18" evidence="7"/>
<evidence type="ECO:0000313" key="7">
    <source>
        <dbReference type="EMBL" id="ADY61849.1"/>
    </source>
</evidence>
<dbReference type="eggNOG" id="COG0161">
    <property type="taxonomic scope" value="Bacteria"/>
</dbReference>
<dbReference type="RefSeq" id="WP_013630554.1">
    <property type="nucleotide sequence ID" value="NC_015174.1"/>
</dbReference>
<dbReference type="HOGENOM" id="CLU_016922_4_3_0"/>
<dbReference type="STRING" id="756272.Plabr_4276"/>
<dbReference type="PANTHER" id="PTHR43094">
    <property type="entry name" value="AMINOTRANSFERASE"/>
    <property type="match status" value="1"/>
</dbReference>
<evidence type="ECO:0000313" key="8">
    <source>
        <dbReference type="Proteomes" id="UP000006860"/>
    </source>
</evidence>
<protein>
    <submittedName>
        <fullName evidence="7">Beta-alanine--pyruvate transaminase</fullName>
        <ecNumber evidence="7">2.6.1.18</ecNumber>
    </submittedName>
</protein>
<evidence type="ECO:0000256" key="5">
    <source>
        <dbReference type="ARBA" id="ARBA00022898"/>
    </source>
</evidence>
<dbReference type="Gene3D" id="3.40.640.10">
    <property type="entry name" value="Type I PLP-dependent aspartate aminotransferase-like (Major domain)"/>
    <property type="match status" value="1"/>
</dbReference>
<evidence type="ECO:0000256" key="3">
    <source>
        <dbReference type="ARBA" id="ARBA00022576"/>
    </source>
</evidence>
<sequence>MLRDYSLNHHWMPFTANRAFKSTPRMVTSASGVYLYEEHGRKILDGSSGLFCVPAGHCRPEIAEAVSHQLTKLDYTSPFQFSHPGGFRLAEKLSELLPAGMDRVFFANSGSESVDTAMKMALAFHRANGEPGRYRFVSRELAYHGVNFGGLSLGGMVKNREGYGSLLPGVVHMRHTHHTPNTFTRGQAEQGADLADDLERAVAMHGADTIAAVIVEPVVGSVGILVPPAGYLQRLRQIADRHGILLIFDEVITGFGRTGKPFAAETFDVTPDLLTMAKGLTNGSIPMGAIAAQNRIYETITSAAPEETIEFFHGYTYSAHPVSTAAALANLHVFENDGLYERAAELATPFQDLLFSMQDLPIITDIRGHGMLGAMDLAVADKPGKRGFAALKGLFESGLLVRVTNDTIILAPPFVMTHDQLSEMFDHLRFVISRL</sequence>
<evidence type="ECO:0000256" key="1">
    <source>
        <dbReference type="ARBA" id="ARBA00001933"/>
    </source>
</evidence>